<dbReference type="EMBL" id="GGEC01069575">
    <property type="protein sequence ID" value="MBX50059.1"/>
    <property type="molecule type" value="Transcribed_RNA"/>
</dbReference>
<evidence type="ECO:0000313" key="1">
    <source>
        <dbReference type="EMBL" id="MBX50059.1"/>
    </source>
</evidence>
<reference evidence="1" key="1">
    <citation type="submission" date="2018-02" db="EMBL/GenBank/DDBJ databases">
        <title>Rhizophora mucronata_Transcriptome.</title>
        <authorList>
            <person name="Meera S.P."/>
            <person name="Sreeshan A."/>
            <person name="Augustine A."/>
        </authorList>
    </citation>
    <scope>NUCLEOTIDE SEQUENCE</scope>
    <source>
        <tissue evidence="1">Leaf</tissue>
    </source>
</reference>
<sequence>MAWRKSVPLEVFWRGRWQSKISNESSTDGSFILSNSNGHCAIETNVWHLATFLRIFTFSNIQNPDKNNGGDNAK</sequence>
<proteinExistence type="predicted"/>
<organism evidence="1">
    <name type="scientific">Rhizophora mucronata</name>
    <name type="common">Asiatic mangrove</name>
    <dbReference type="NCBI Taxonomy" id="61149"/>
    <lineage>
        <taxon>Eukaryota</taxon>
        <taxon>Viridiplantae</taxon>
        <taxon>Streptophyta</taxon>
        <taxon>Embryophyta</taxon>
        <taxon>Tracheophyta</taxon>
        <taxon>Spermatophyta</taxon>
        <taxon>Magnoliopsida</taxon>
        <taxon>eudicotyledons</taxon>
        <taxon>Gunneridae</taxon>
        <taxon>Pentapetalae</taxon>
        <taxon>rosids</taxon>
        <taxon>fabids</taxon>
        <taxon>Malpighiales</taxon>
        <taxon>Rhizophoraceae</taxon>
        <taxon>Rhizophora</taxon>
    </lineage>
</organism>
<dbReference type="AlphaFoldDB" id="A0A2P2P5V8"/>
<protein>
    <submittedName>
        <fullName evidence="1">Uncharacterized protein</fullName>
    </submittedName>
</protein>
<name>A0A2P2P5V8_RHIMU</name>
<accession>A0A2P2P5V8</accession>